<keyword evidence="4 7" id="KW-0285">Flavoprotein</keyword>
<evidence type="ECO:0000256" key="1">
    <source>
        <dbReference type="ARBA" id="ARBA00001917"/>
    </source>
</evidence>
<dbReference type="EMBL" id="BOPZ01000018">
    <property type="protein sequence ID" value="GIM29521.1"/>
    <property type="molecule type" value="Genomic_DNA"/>
</dbReference>
<comment type="similarity">
    <text evidence="2 7">Belongs to the flavodoxin family.</text>
</comment>
<evidence type="ECO:0000256" key="5">
    <source>
        <dbReference type="ARBA" id="ARBA00022643"/>
    </source>
</evidence>
<keyword evidence="3 7" id="KW-0813">Transport</keyword>
<evidence type="ECO:0000256" key="2">
    <source>
        <dbReference type="ARBA" id="ARBA00005267"/>
    </source>
</evidence>
<evidence type="ECO:0000256" key="4">
    <source>
        <dbReference type="ARBA" id="ARBA00022630"/>
    </source>
</evidence>
<organism evidence="9 10">
    <name type="scientific">Clostridium polyendosporum</name>
    <dbReference type="NCBI Taxonomy" id="69208"/>
    <lineage>
        <taxon>Bacteria</taxon>
        <taxon>Bacillati</taxon>
        <taxon>Bacillota</taxon>
        <taxon>Clostridia</taxon>
        <taxon>Eubacteriales</taxon>
        <taxon>Clostridiaceae</taxon>
        <taxon>Clostridium</taxon>
    </lineage>
</organism>
<evidence type="ECO:0000313" key="10">
    <source>
        <dbReference type="Proteomes" id="UP000679179"/>
    </source>
</evidence>
<dbReference type="NCBIfam" id="NF004049">
    <property type="entry name" value="PRK05568.1"/>
    <property type="match status" value="1"/>
</dbReference>
<dbReference type="RefSeq" id="WP_212904214.1">
    <property type="nucleotide sequence ID" value="NZ_BOPZ01000018.1"/>
</dbReference>
<dbReference type="PROSITE" id="PS00201">
    <property type="entry name" value="FLAVODOXIN"/>
    <property type="match status" value="1"/>
</dbReference>
<dbReference type="NCBIfam" id="TIGR01753">
    <property type="entry name" value="flav_short"/>
    <property type="match status" value="1"/>
</dbReference>
<keyword evidence="5 7" id="KW-0288">FMN</keyword>
<accession>A0A919VHB7</accession>
<dbReference type="PROSITE" id="PS50902">
    <property type="entry name" value="FLAVODOXIN_LIKE"/>
    <property type="match status" value="1"/>
</dbReference>
<dbReference type="GO" id="GO:0010181">
    <property type="term" value="F:FMN binding"/>
    <property type="evidence" value="ECO:0007669"/>
    <property type="project" value="UniProtKB-UniRule"/>
</dbReference>
<evidence type="ECO:0000313" key="9">
    <source>
        <dbReference type="EMBL" id="GIM29521.1"/>
    </source>
</evidence>
<evidence type="ECO:0000256" key="7">
    <source>
        <dbReference type="RuleBase" id="RU367037"/>
    </source>
</evidence>
<feature type="domain" description="Flavodoxin-like" evidence="8">
    <location>
        <begin position="4"/>
        <end position="140"/>
    </location>
</feature>
<sequence length="140" mass="15392">MKNVSIIYWSGTGNTEEMAKLIEQGLKENSANPKLINVSDAKLKDVADADLVILGSPSMGDEVIEETEMDPFVESIKEAVNGKALALFGSYGWGTGEWMINWEERMRNYGANLLEEGLIVNGLPEGNDVERCIELGRKLA</sequence>
<dbReference type="Gene3D" id="3.40.50.360">
    <property type="match status" value="1"/>
</dbReference>
<dbReference type="SUPFAM" id="SSF52218">
    <property type="entry name" value="Flavoproteins"/>
    <property type="match status" value="1"/>
</dbReference>
<dbReference type="AlphaFoldDB" id="A0A919VHB7"/>
<evidence type="ECO:0000259" key="8">
    <source>
        <dbReference type="PROSITE" id="PS50902"/>
    </source>
</evidence>
<dbReference type="InterPro" id="IPR008254">
    <property type="entry name" value="Flavodoxin/NO_synth"/>
</dbReference>
<protein>
    <recommendedName>
        <fullName evidence="7">Flavodoxin</fullName>
    </recommendedName>
</protein>
<evidence type="ECO:0000256" key="6">
    <source>
        <dbReference type="ARBA" id="ARBA00022982"/>
    </source>
</evidence>
<dbReference type="Pfam" id="PF00258">
    <property type="entry name" value="Flavodoxin_1"/>
    <property type="match status" value="1"/>
</dbReference>
<dbReference type="InterPro" id="IPR029039">
    <property type="entry name" value="Flavoprotein-like_sf"/>
</dbReference>
<name>A0A919VHB7_9CLOT</name>
<comment type="cofactor">
    <cofactor evidence="1 7">
        <name>FMN</name>
        <dbReference type="ChEBI" id="CHEBI:58210"/>
    </cofactor>
</comment>
<dbReference type="PANTHER" id="PTHR43717">
    <property type="entry name" value="ANAEROBIC NITRIC OXIDE REDUCTASE FLAVORUBREDOXIN"/>
    <property type="match status" value="1"/>
</dbReference>
<dbReference type="InterPro" id="IPR010087">
    <property type="entry name" value="Flav_short"/>
</dbReference>
<keyword evidence="10" id="KW-1185">Reference proteome</keyword>
<dbReference type="Proteomes" id="UP000679179">
    <property type="component" value="Unassembled WGS sequence"/>
</dbReference>
<dbReference type="PANTHER" id="PTHR43717:SF1">
    <property type="entry name" value="ANAEROBIC NITRIC OXIDE REDUCTASE FLAVORUBREDOXIN"/>
    <property type="match status" value="1"/>
</dbReference>
<comment type="function">
    <text evidence="7">Low-potential electron donor to a number of redox enzymes.</text>
</comment>
<keyword evidence="6 7" id="KW-0249">Electron transport</keyword>
<proteinExistence type="inferred from homology"/>
<gene>
    <name evidence="9" type="ORF">CPJCM30710_21870</name>
</gene>
<dbReference type="GO" id="GO:0016651">
    <property type="term" value="F:oxidoreductase activity, acting on NAD(P)H"/>
    <property type="evidence" value="ECO:0007669"/>
    <property type="project" value="UniProtKB-ARBA"/>
</dbReference>
<reference evidence="9" key="1">
    <citation type="submission" date="2021-03" db="EMBL/GenBank/DDBJ databases">
        <title>Taxonomic study of Clostridium polyendosporum from meadow-gley soil under rice.</title>
        <authorList>
            <person name="Kobayashi H."/>
            <person name="Tanizawa Y."/>
            <person name="Yagura M."/>
        </authorList>
    </citation>
    <scope>NUCLEOTIDE SEQUENCE</scope>
    <source>
        <strain evidence="9">JCM 30710</strain>
    </source>
</reference>
<dbReference type="GO" id="GO:0009055">
    <property type="term" value="F:electron transfer activity"/>
    <property type="evidence" value="ECO:0007669"/>
    <property type="project" value="UniProtKB-UniRule"/>
</dbReference>
<comment type="caution">
    <text evidence="9">The sequence shown here is derived from an EMBL/GenBank/DDBJ whole genome shotgun (WGS) entry which is preliminary data.</text>
</comment>
<dbReference type="InterPro" id="IPR001226">
    <property type="entry name" value="Flavodoxin_CS"/>
</dbReference>
<evidence type="ECO:0000256" key="3">
    <source>
        <dbReference type="ARBA" id="ARBA00022448"/>
    </source>
</evidence>